<protein>
    <submittedName>
        <fullName evidence="3">WYL domain-containing protein</fullName>
    </submittedName>
</protein>
<evidence type="ECO:0000313" key="3">
    <source>
        <dbReference type="EMBL" id="MDN7794836.1"/>
    </source>
</evidence>
<name>A0AAW7SYP5_BURVI</name>
<evidence type="ECO:0000313" key="4">
    <source>
        <dbReference type="Proteomes" id="UP001171620"/>
    </source>
</evidence>
<feature type="domain" description="WYL" evidence="1">
    <location>
        <begin position="161"/>
        <end position="229"/>
    </location>
</feature>
<feature type="domain" description="WCX" evidence="2">
    <location>
        <begin position="259"/>
        <end position="345"/>
    </location>
</feature>
<evidence type="ECO:0000259" key="2">
    <source>
        <dbReference type="Pfam" id="PF25583"/>
    </source>
</evidence>
<dbReference type="InterPro" id="IPR051534">
    <property type="entry name" value="CBASS_pafABC_assoc_protein"/>
</dbReference>
<proteinExistence type="predicted"/>
<organism evidence="3 4">
    <name type="scientific">Burkholderia vietnamiensis</name>
    <dbReference type="NCBI Taxonomy" id="60552"/>
    <lineage>
        <taxon>Bacteria</taxon>
        <taxon>Pseudomonadati</taxon>
        <taxon>Pseudomonadota</taxon>
        <taxon>Betaproteobacteria</taxon>
        <taxon>Burkholderiales</taxon>
        <taxon>Burkholderiaceae</taxon>
        <taxon>Burkholderia</taxon>
        <taxon>Burkholderia cepacia complex</taxon>
    </lineage>
</organism>
<dbReference type="Pfam" id="PF13280">
    <property type="entry name" value="WYL"/>
    <property type="match status" value="1"/>
</dbReference>
<dbReference type="EMBL" id="JAUJRV010000004">
    <property type="protein sequence ID" value="MDN7794836.1"/>
    <property type="molecule type" value="Genomic_DNA"/>
</dbReference>
<dbReference type="InterPro" id="IPR057727">
    <property type="entry name" value="WCX_dom"/>
</dbReference>
<dbReference type="PANTHER" id="PTHR34580">
    <property type="match status" value="1"/>
</dbReference>
<dbReference type="AlphaFoldDB" id="A0AAW7SYP5"/>
<dbReference type="Pfam" id="PF25583">
    <property type="entry name" value="WCX"/>
    <property type="match status" value="1"/>
</dbReference>
<accession>A0AAW7SYP5</accession>
<comment type="caution">
    <text evidence="3">The sequence shown here is derived from an EMBL/GenBank/DDBJ whole genome shotgun (WGS) entry which is preliminary data.</text>
</comment>
<sequence length="354" mass="40501">MTIQNHLLAILPYVDDPEDKQRAAAIGLPFGDIYAQICARLNENPPQRSVRRAMSEMPDYVDHVGHTRGARWFKVRDTGMLRSEERMQTNTAIALRALRRVATYQLPDVVFAELEQKFAQAQATLDLGRDDRARQGKSWEAKFMKIDGTQPLVFPSIDPAIYRSITDALLRDRRLDIRYEPNKPVPEIAEYRKLSPLGLLDLTGLLYLIVHAPDKTRMLRVDRMRAATVREQAAQAIPGFNLEAYVRQSHLAEYMPEPEVELKLRIHPREGKYARTAAQHILTSIKLDANQQIRWDGGRRTFVLTARVRPSVSLRNFLHSQSDTIEVLAPASMRAEFAKRLRRMADRYASGCSD</sequence>
<gene>
    <name evidence="3" type="ORF">QZM33_07635</name>
</gene>
<dbReference type="InterPro" id="IPR026881">
    <property type="entry name" value="WYL_dom"/>
</dbReference>
<dbReference type="PROSITE" id="PS52050">
    <property type="entry name" value="WYL"/>
    <property type="match status" value="1"/>
</dbReference>
<reference evidence="3" key="1">
    <citation type="submission" date="2023-07" db="EMBL/GenBank/DDBJ databases">
        <title>A collection of bacterial strains from the Burkholderia cepacia Research Laboratory and Repository.</title>
        <authorList>
            <person name="Lipuma J."/>
            <person name="Spilker T."/>
            <person name="Caverly L."/>
        </authorList>
    </citation>
    <scope>NUCLEOTIDE SEQUENCE</scope>
    <source>
        <strain evidence="3">AU44268</strain>
    </source>
</reference>
<evidence type="ECO:0000259" key="1">
    <source>
        <dbReference type="Pfam" id="PF13280"/>
    </source>
</evidence>
<dbReference type="Proteomes" id="UP001171620">
    <property type="component" value="Unassembled WGS sequence"/>
</dbReference>
<dbReference type="PANTHER" id="PTHR34580:SF1">
    <property type="entry name" value="PROTEIN PAFC"/>
    <property type="match status" value="1"/>
</dbReference>
<dbReference type="RefSeq" id="WP_196482112.1">
    <property type="nucleotide sequence ID" value="NZ_CAJMXF010000039.1"/>
</dbReference>